<dbReference type="RefSeq" id="WP_230607846.1">
    <property type="nucleotide sequence ID" value="NZ_JAJNAG010000002.1"/>
</dbReference>
<dbReference type="SUPFAM" id="SSF53335">
    <property type="entry name" value="S-adenosyl-L-methionine-dependent methyltransferases"/>
    <property type="match status" value="1"/>
</dbReference>
<dbReference type="GO" id="GO:0032259">
    <property type="term" value="P:methylation"/>
    <property type="evidence" value="ECO:0007669"/>
    <property type="project" value="UniProtKB-KW"/>
</dbReference>
<proteinExistence type="predicted"/>
<keyword evidence="1" id="KW-0808">Transferase</keyword>
<comment type="caution">
    <text evidence="1">The sequence shown here is derived from an EMBL/GenBank/DDBJ whole genome shotgun (WGS) entry which is preliminary data.</text>
</comment>
<gene>
    <name evidence="1" type="ORF">LPW36_02105</name>
</gene>
<dbReference type="EMBL" id="JAJNAG010000002">
    <property type="protein sequence ID" value="MCD1124838.1"/>
    <property type="molecule type" value="Genomic_DNA"/>
</dbReference>
<keyword evidence="2" id="KW-1185">Reference proteome</keyword>
<evidence type="ECO:0000313" key="2">
    <source>
        <dbReference type="Proteomes" id="UP001139171"/>
    </source>
</evidence>
<dbReference type="AlphaFoldDB" id="A0A9X1MUG0"/>
<keyword evidence="1" id="KW-0489">Methyltransferase</keyword>
<protein>
    <submittedName>
        <fullName evidence="1">Class I SAM-dependent methyltransferase</fullName>
    </submittedName>
</protein>
<reference evidence="1" key="1">
    <citation type="submission" date="2021-11" db="EMBL/GenBank/DDBJ databases">
        <title>Jinshanibacter sp. isolated from one year old Eriocheir sinensis.</title>
        <authorList>
            <person name="Li J.-Y."/>
            <person name="He W."/>
            <person name="Gao T.-H."/>
        </authorList>
    </citation>
    <scope>NUCLEOTIDE SEQUENCE</scope>
    <source>
        <strain evidence="1">LJY008</strain>
    </source>
</reference>
<name>A0A9X1MUG0_9GAMM</name>
<accession>A0A9X1MUG0</accession>
<dbReference type="InterPro" id="IPR029063">
    <property type="entry name" value="SAM-dependent_MTases_sf"/>
</dbReference>
<sequence length="166" mass="19109">MNVNLDSKTILDMCCGSRMFWFDKSDTRAVFSDIRSEGHILCDGRKLEIKPDIVADFRKLPFDDEQFSLVVFDPPHLSRCGPNGWQGKKYGVLNKKTWRDDLKAGFREGFRVLRSHGVLIFKWNETQIPISQILELTDQKPAVGHRSGKRSDTHWISFVKDGVSHD</sequence>
<dbReference type="Proteomes" id="UP001139171">
    <property type="component" value="Unassembled WGS sequence"/>
</dbReference>
<dbReference type="GO" id="GO:0008168">
    <property type="term" value="F:methyltransferase activity"/>
    <property type="evidence" value="ECO:0007669"/>
    <property type="project" value="UniProtKB-KW"/>
</dbReference>
<dbReference type="Gene3D" id="3.40.50.150">
    <property type="entry name" value="Vaccinia Virus protein VP39"/>
    <property type="match status" value="1"/>
</dbReference>
<organism evidence="1 2">
    <name type="scientific">Limnobaculum eriocheiris</name>
    <dbReference type="NCBI Taxonomy" id="2897391"/>
    <lineage>
        <taxon>Bacteria</taxon>
        <taxon>Pseudomonadati</taxon>
        <taxon>Pseudomonadota</taxon>
        <taxon>Gammaproteobacteria</taxon>
        <taxon>Enterobacterales</taxon>
        <taxon>Budviciaceae</taxon>
        <taxon>Limnobaculum</taxon>
    </lineage>
</organism>
<evidence type="ECO:0000313" key="1">
    <source>
        <dbReference type="EMBL" id="MCD1124838.1"/>
    </source>
</evidence>